<feature type="binding site" evidence="13">
    <location>
        <position position="163"/>
    </location>
    <ligand>
        <name>substrate</name>
    </ligand>
</feature>
<name>A0L7P1_MAGMM</name>
<evidence type="ECO:0000256" key="13">
    <source>
        <dbReference type="PIRSR" id="PIRSR006250-1"/>
    </source>
</evidence>
<dbReference type="EC" id="2.4.2.19" evidence="5"/>
<dbReference type="PIRSF" id="PIRSF006250">
    <property type="entry name" value="NadC_ModD"/>
    <property type="match status" value="1"/>
</dbReference>
<dbReference type="UniPathway" id="UPA00253">
    <property type="reaction ID" value="UER00331"/>
</dbReference>
<dbReference type="KEGG" id="mgm:Mmc1_1475"/>
<keyword evidence="6" id="KW-0662">Pyridine nucleotide biosynthesis</keyword>
<dbReference type="GO" id="GO:0005737">
    <property type="term" value="C:cytoplasm"/>
    <property type="evidence" value="ECO:0007669"/>
    <property type="project" value="TreeGrafter"/>
</dbReference>
<evidence type="ECO:0000256" key="2">
    <source>
        <dbReference type="ARBA" id="ARBA00004893"/>
    </source>
</evidence>
<dbReference type="InterPro" id="IPR037128">
    <property type="entry name" value="Quinolinate_PRibosylTase_N_sf"/>
</dbReference>
<dbReference type="FunFam" id="3.20.20.70:FF:000030">
    <property type="entry name" value="Nicotinate-nucleotide pyrophosphorylase, carboxylating"/>
    <property type="match status" value="1"/>
</dbReference>
<dbReference type="GO" id="GO:0034213">
    <property type="term" value="P:quinolinate catabolic process"/>
    <property type="evidence" value="ECO:0007669"/>
    <property type="project" value="TreeGrafter"/>
</dbReference>
<dbReference type="RefSeq" id="WP_011713137.1">
    <property type="nucleotide sequence ID" value="NC_008576.1"/>
</dbReference>
<dbReference type="Proteomes" id="UP000002586">
    <property type="component" value="Chromosome"/>
</dbReference>
<dbReference type="FunFam" id="3.90.1170.20:FF:000001">
    <property type="entry name" value="Nicotinate-nucleotide diphosphorylase (Carboxylating)"/>
    <property type="match status" value="1"/>
</dbReference>
<feature type="domain" description="Quinolinate phosphoribosyl transferase C-terminal" evidence="14">
    <location>
        <begin position="108"/>
        <end position="272"/>
    </location>
</feature>
<evidence type="ECO:0000256" key="10">
    <source>
        <dbReference type="ARBA" id="ARBA00047445"/>
    </source>
</evidence>
<dbReference type="EMBL" id="CP000471">
    <property type="protein sequence ID" value="ABK43984.1"/>
    <property type="molecule type" value="Genomic_DNA"/>
</dbReference>
<feature type="domain" description="Quinolinate phosphoribosyl transferase N-terminal" evidence="15">
    <location>
        <begin position="21"/>
        <end position="106"/>
    </location>
</feature>
<comment type="pathway">
    <text evidence="2">Cofactor biosynthesis; NAD(+) biosynthesis; nicotinate D-ribonucleotide from quinolinate: step 1/1.</text>
</comment>
<sequence length="276" mass="29459">MTPIWSDIVRSALAEDIGRGDITTNTLIPAGKEAEAVLIAREELVVCGLPVVSEVFKQVDSRIGILPEASDGAGVMAGNTIFTLRGPARGILTGERVALNFFQNLSAVASLTSQFVEKVAGTGCRIVDTRKTVPGMRLLQKYAVRVGGGHNHRMGLDDGVLIKENHIAMAGSIREAVAAMHSSLTHLHRIEVECETLDQVVEALEAGAHILLLDNMTLEQMREAVKINAGRTMLEASGNVTLETVRDIAETGVDMISSGALTHSAGNKDVSLLVRF</sequence>
<feature type="binding site" evidence="13">
    <location>
        <position position="96"/>
    </location>
    <ligand>
        <name>substrate</name>
    </ligand>
</feature>
<evidence type="ECO:0000259" key="14">
    <source>
        <dbReference type="Pfam" id="PF01729"/>
    </source>
</evidence>
<organism evidence="16 17">
    <name type="scientific">Magnetococcus marinus (strain ATCC BAA-1437 / JCM 17883 / MC-1)</name>
    <dbReference type="NCBI Taxonomy" id="156889"/>
    <lineage>
        <taxon>Bacteria</taxon>
        <taxon>Pseudomonadati</taxon>
        <taxon>Pseudomonadota</taxon>
        <taxon>Magnetococcia</taxon>
        <taxon>Magnetococcales</taxon>
        <taxon>Magnetococcaceae</taxon>
        <taxon>Magnetococcus</taxon>
    </lineage>
</organism>
<evidence type="ECO:0000256" key="5">
    <source>
        <dbReference type="ARBA" id="ARBA00011944"/>
    </source>
</evidence>
<dbReference type="SUPFAM" id="SSF51690">
    <property type="entry name" value="Nicotinate/Quinolinate PRTase C-terminal domain-like"/>
    <property type="match status" value="1"/>
</dbReference>
<dbReference type="AlphaFoldDB" id="A0L7P1"/>
<dbReference type="InterPro" id="IPR036068">
    <property type="entry name" value="Nicotinate_pribotase-like_C"/>
</dbReference>
<dbReference type="GO" id="GO:0009435">
    <property type="term" value="P:NAD+ biosynthetic process"/>
    <property type="evidence" value="ECO:0007669"/>
    <property type="project" value="UniProtKB-UniPathway"/>
</dbReference>
<dbReference type="OrthoDB" id="9782546at2"/>
<reference evidence="17" key="1">
    <citation type="journal article" date="2009" name="Appl. Environ. Microbiol.">
        <title>Complete genome sequence of the chemolithoautotrophic marine magnetotactic coccus strain MC-1.</title>
        <authorList>
            <person name="Schubbe S."/>
            <person name="Williams T.J."/>
            <person name="Xie G."/>
            <person name="Kiss H.E."/>
            <person name="Brettin T.S."/>
            <person name="Martinez D."/>
            <person name="Ross C.A."/>
            <person name="Schuler D."/>
            <person name="Cox B.L."/>
            <person name="Nealson K.H."/>
            <person name="Bazylinski D.A."/>
        </authorList>
    </citation>
    <scope>NUCLEOTIDE SEQUENCE [LARGE SCALE GENOMIC DNA]</scope>
    <source>
        <strain evidence="17">ATCC BAA-1437 / JCM 17883 / MC-1</strain>
    </source>
</reference>
<dbReference type="SUPFAM" id="SSF54675">
    <property type="entry name" value="Nicotinate/Quinolinate PRTase N-terminal domain-like"/>
    <property type="match status" value="1"/>
</dbReference>
<evidence type="ECO:0000256" key="6">
    <source>
        <dbReference type="ARBA" id="ARBA00022642"/>
    </source>
</evidence>
<dbReference type="Gene3D" id="3.20.20.70">
    <property type="entry name" value="Aldolase class I"/>
    <property type="match status" value="1"/>
</dbReference>
<evidence type="ECO:0000256" key="9">
    <source>
        <dbReference type="ARBA" id="ARBA00033102"/>
    </source>
</evidence>
<keyword evidence="17" id="KW-1185">Reference proteome</keyword>
<evidence type="ECO:0000313" key="16">
    <source>
        <dbReference type="EMBL" id="ABK43984.1"/>
    </source>
</evidence>
<evidence type="ECO:0000256" key="3">
    <source>
        <dbReference type="ARBA" id="ARBA00009400"/>
    </source>
</evidence>
<evidence type="ECO:0000256" key="12">
    <source>
        <dbReference type="PIRNR" id="PIRNR006250"/>
    </source>
</evidence>
<dbReference type="eggNOG" id="COG0157">
    <property type="taxonomic scope" value="Bacteria"/>
</dbReference>
<dbReference type="PANTHER" id="PTHR32179">
    <property type="entry name" value="NICOTINATE-NUCLEOTIDE PYROPHOSPHORYLASE [CARBOXYLATING]"/>
    <property type="match status" value="1"/>
</dbReference>
<feature type="binding site" evidence="13">
    <location>
        <begin position="258"/>
        <end position="260"/>
    </location>
    <ligand>
        <name>substrate</name>
    </ligand>
</feature>
<evidence type="ECO:0000256" key="4">
    <source>
        <dbReference type="ARBA" id="ARBA00011218"/>
    </source>
</evidence>
<feature type="binding site" evidence="13">
    <location>
        <begin position="237"/>
        <end position="239"/>
    </location>
    <ligand>
        <name>substrate</name>
    </ligand>
</feature>
<dbReference type="NCBIfam" id="TIGR00078">
    <property type="entry name" value="nadC"/>
    <property type="match status" value="1"/>
</dbReference>
<comment type="catalytic activity">
    <reaction evidence="10">
        <text>nicotinate beta-D-ribonucleotide + CO2 + diphosphate = quinolinate + 5-phospho-alpha-D-ribose 1-diphosphate + 2 H(+)</text>
        <dbReference type="Rhea" id="RHEA:12733"/>
        <dbReference type="ChEBI" id="CHEBI:15378"/>
        <dbReference type="ChEBI" id="CHEBI:16526"/>
        <dbReference type="ChEBI" id="CHEBI:29959"/>
        <dbReference type="ChEBI" id="CHEBI:33019"/>
        <dbReference type="ChEBI" id="CHEBI:57502"/>
        <dbReference type="ChEBI" id="CHEBI:58017"/>
        <dbReference type="EC" id="2.4.2.19"/>
    </reaction>
</comment>
<dbReference type="InterPro" id="IPR004393">
    <property type="entry name" value="NadC"/>
</dbReference>
<dbReference type="InterPro" id="IPR013785">
    <property type="entry name" value="Aldolase_TIM"/>
</dbReference>
<comment type="subunit">
    <text evidence="4">Hexamer formed by 3 homodimers.</text>
</comment>
<evidence type="ECO:0000256" key="11">
    <source>
        <dbReference type="ARBA" id="ARBA00069173"/>
    </source>
</evidence>
<protein>
    <recommendedName>
        <fullName evidence="11">Probable nicotinate-nucleotide pyrophosphorylase [carboxylating]</fullName>
        <ecNumber evidence="5">2.4.2.19</ecNumber>
    </recommendedName>
    <alternativeName>
        <fullName evidence="9">Quinolinate phosphoribosyltransferase [decarboxylating]</fullName>
    </alternativeName>
</protein>
<dbReference type="HOGENOM" id="CLU_039622_0_1_5"/>
<dbReference type="GO" id="GO:0004514">
    <property type="term" value="F:nicotinate-nucleotide diphosphorylase (carboxylating) activity"/>
    <property type="evidence" value="ECO:0007669"/>
    <property type="project" value="UniProtKB-EC"/>
</dbReference>
<dbReference type="Gene3D" id="3.90.1170.20">
    <property type="entry name" value="Quinolinate phosphoribosyl transferase, N-terminal domain"/>
    <property type="match status" value="1"/>
</dbReference>
<evidence type="ECO:0000259" key="15">
    <source>
        <dbReference type="Pfam" id="PF02749"/>
    </source>
</evidence>
<feature type="binding site" evidence="13">
    <location>
        <position position="214"/>
    </location>
    <ligand>
        <name>substrate</name>
    </ligand>
</feature>
<dbReference type="PANTHER" id="PTHR32179:SF3">
    <property type="entry name" value="NICOTINATE-NUCLEOTIDE PYROPHOSPHORYLASE [CARBOXYLATING]"/>
    <property type="match status" value="1"/>
</dbReference>
<evidence type="ECO:0000256" key="8">
    <source>
        <dbReference type="ARBA" id="ARBA00022679"/>
    </source>
</evidence>
<feature type="binding site" evidence="13">
    <location>
        <begin position="129"/>
        <end position="131"/>
    </location>
    <ligand>
        <name>substrate</name>
    </ligand>
</feature>
<evidence type="ECO:0000256" key="7">
    <source>
        <dbReference type="ARBA" id="ARBA00022676"/>
    </source>
</evidence>
<feature type="binding site" evidence="13">
    <location>
        <position position="153"/>
    </location>
    <ligand>
        <name>substrate</name>
    </ligand>
</feature>
<evidence type="ECO:0000256" key="1">
    <source>
        <dbReference type="ARBA" id="ARBA00003237"/>
    </source>
</evidence>
<dbReference type="Pfam" id="PF01729">
    <property type="entry name" value="QRPTase_C"/>
    <property type="match status" value="1"/>
</dbReference>
<feature type="binding site" evidence="13">
    <location>
        <position position="193"/>
    </location>
    <ligand>
        <name>substrate</name>
    </ligand>
</feature>
<keyword evidence="7 12" id="KW-0328">Glycosyltransferase</keyword>
<accession>A0L7P1</accession>
<gene>
    <name evidence="16" type="ordered locus">Mmc1_1475</name>
</gene>
<dbReference type="InterPro" id="IPR022412">
    <property type="entry name" value="Quinolinate_PRibosylTrfase_N"/>
</dbReference>
<keyword evidence="8 12" id="KW-0808">Transferase</keyword>
<reference evidence="16 17" key="2">
    <citation type="journal article" date="2012" name="Int. J. Syst. Evol. Microbiol.">
        <title>Magnetococcus marinus gen. nov., sp. nov., a marine, magnetotactic bacterium that represents a novel lineage (Magnetococcaceae fam. nov.; Magnetococcales ord. nov.) at the base of the Alphaproteobacteria.</title>
        <authorList>
            <person name="Bazylinski D.A."/>
            <person name="Williams T.J."/>
            <person name="Lefevre C.T."/>
            <person name="Berg R.J."/>
            <person name="Zhang C.L."/>
            <person name="Bowser S.S."/>
            <person name="Dean A.J."/>
            <person name="Beveridge T.J."/>
        </authorList>
    </citation>
    <scope>NUCLEOTIDE SEQUENCE [LARGE SCALE GENOMIC DNA]</scope>
    <source>
        <strain evidence="17">ATCC BAA-1437 / JCM 17883 / MC-1</strain>
    </source>
</reference>
<dbReference type="Pfam" id="PF02749">
    <property type="entry name" value="QRPTase_N"/>
    <property type="match status" value="1"/>
</dbReference>
<dbReference type="InterPro" id="IPR002638">
    <property type="entry name" value="Quinolinate_PRibosylTrfase_C"/>
</dbReference>
<proteinExistence type="inferred from homology"/>
<comment type="similarity">
    <text evidence="3 12">Belongs to the NadC/ModD family.</text>
</comment>
<evidence type="ECO:0000313" key="17">
    <source>
        <dbReference type="Proteomes" id="UP000002586"/>
    </source>
</evidence>
<dbReference type="CDD" id="cd01572">
    <property type="entry name" value="QPRTase"/>
    <property type="match status" value="1"/>
</dbReference>
<dbReference type="STRING" id="156889.Mmc1_1475"/>
<dbReference type="InterPro" id="IPR027277">
    <property type="entry name" value="NadC/ModD"/>
</dbReference>
<comment type="function">
    <text evidence="1">Involved in the catabolism of quinolinic acid (QA).</text>
</comment>